<dbReference type="EMBL" id="PELR01000395">
    <property type="protein sequence ID" value="RTH00453.1"/>
    <property type="molecule type" value="Genomic_DNA"/>
</dbReference>
<comment type="caution">
    <text evidence="1">The sequence shown here is derived from an EMBL/GenBank/DDBJ whole genome shotgun (WGS) entry which is preliminary data.</text>
</comment>
<reference evidence="1 2" key="1">
    <citation type="journal article" date="2019" name="Extremophiles">
        <title>Biogeography of thermophiles and predominance of Thermus scotoductus in domestic water heaters.</title>
        <authorList>
            <person name="Wilpiszeski R.L."/>
            <person name="Zhang Z."/>
            <person name="House C.H."/>
        </authorList>
    </citation>
    <scope>NUCLEOTIDE SEQUENCE [LARGE SCALE GENOMIC DNA]</scope>
    <source>
        <strain evidence="1 2">32_S32</strain>
    </source>
</reference>
<evidence type="ECO:0000313" key="1">
    <source>
        <dbReference type="EMBL" id="RTH00453.1"/>
    </source>
</evidence>
<accession>A0A430QZD8</accession>
<evidence type="ECO:0000313" key="2">
    <source>
        <dbReference type="Proteomes" id="UP000286910"/>
    </source>
</evidence>
<dbReference type="RefSeq" id="WP_126178347.1">
    <property type="nucleotide sequence ID" value="NZ_PELN01000351.1"/>
</dbReference>
<name>A0A430QZD8_THESC</name>
<organism evidence="1 2">
    <name type="scientific">Thermus scotoductus</name>
    <dbReference type="NCBI Taxonomy" id="37636"/>
    <lineage>
        <taxon>Bacteria</taxon>
        <taxon>Thermotogati</taxon>
        <taxon>Deinococcota</taxon>
        <taxon>Deinococci</taxon>
        <taxon>Thermales</taxon>
        <taxon>Thermaceae</taxon>
        <taxon>Thermus</taxon>
    </lineage>
</organism>
<dbReference type="Proteomes" id="UP000286910">
    <property type="component" value="Unassembled WGS sequence"/>
</dbReference>
<dbReference type="AlphaFoldDB" id="A0A430QZD8"/>
<gene>
    <name evidence="1" type="ORF">CSW45_13545</name>
</gene>
<proteinExistence type="predicted"/>
<protein>
    <submittedName>
        <fullName evidence="1">Uncharacterized protein</fullName>
    </submittedName>
</protein>
<sequence>MDPRQLQEGGRVFQDIGRVIGMIPGVGVIGGLLNVIGGALTSIGNIAERVQPDLPAPQPITVGEDNSSMPGYSDWLATEKGYAASTSDAPSVGYDNWSTPGYNDWLAAEKGYTEGYATGLDNGENSYSWDAGSINPDVGYSDTGSGGTWDTGLAGDYYANGDYWMV</sequence>